<evidence type="ECO:0000313" key="5">
    <source>
        <dbReference type="EMBL" id="MBQ0961617.1"/>
    </source>
</evidence>
<gene>
    <name evidence="5" type="ORF">KAK06_21940</name>
</gene>
<dbReference type="PANTHER" id="PTHR33204:SF37">
    <property type="entry name" value="HTH-TYPE TRANSCRIPTIONAL REGULATOR YODB"/>
    <property type="match status" value="1"/>
</dbReference>
<organism evidence="5 6">
    <name type="scientific">Ideonella aquatica</name>
    <dbReference type="NCBI Taxonomy" id="2824119"/>
    <lineage>
        <taxon>Bacteria</taxon>
        <taxon>Pseudomonadati</taxon>
        <taxon>Pseudomonadota</taxon>
        <taxon>Betaproteobacteria</taxon>
        <taxon>Burkholderiales</taxon>
        <taxon>Sphaerotilaceae</taxon>
        <taxon>Ideonella</taxon>
    </lineage>
</organism>
<name>A0A941BLN7_9BURK</name>
<sequence>MARPSAARRGDLFAAECPSRQVLQHVTSRWGVLVLVALRSGERRRFSELRREIGGVSEKMLAQTLQGLEGDGFVERTAHPVVPPHVDYRLTRLGLQVAGHVHELADWIEASMPAIEHARAQRGAATSTG</sequence>
<dbReference type="SUPFAM" id="SSF46785">
    <property type="entry name" value="Winged helix' DNA-binding domain"/>
    <property type="match status" value="1"/>
</dbReference>
<protein>
    <submittedName>
        <fullName evidence="5">Helix-turn-helix transcriptional regulator</fullName>
    </submittedName>
</protein>
<dbReference type="Gene3D" id="1.10.10.10">
    <property type="entry name" value="Winged helix-like DNA-binding domain superfamily/Winged helix DNA-binding domain"/>
    <property type="match status" value="1"/>
</dbReference>
<proteinExistence type="predicted"/>
<keyword evidence="1" id="KW-0805">Transcription regulation</keyword>
<keyword evidence="3" id="KW-0804">Transcription</keyword>
<keyword evidence="6" id="KW-1185">Reference proteome</keyword>
<evidence type="ECO:0000256" key="1">
    <source>
        <dbReference type="ARBA" id="ARBA00023015"/>
    </source>
</evidence>
<reference evidence="5" key="1">
    <citation type="submission" date="2021-04" db="EMBL/GenBank/DDBJ databases">
        <title>The genome sequence of Ideonella sp. 4Y11.</title>
        <authorList>
            <person name="Liu Y."/>
        </authorList>
    </citation>
    <scope>NUCLEOTIDE SEQUENCE</scope>
    <source>
        <strain evidence="5">4Y11</strain>
    </source>
</reference>
<dbReference type="Pfam" id="PF01638">
    <property type="entry name" value="HxlR"/>
    <property type="match status" value="1"/>
</dbReference>
<keyword evidence="2" id="KW-0238">DNA-binding</keyword>
<feature type="domain" description="HTH hxlR-type" evidence="4">
    <location>
        <begin position="17"/>
        <end position="116"/>
    </location>
</feature>
<dbReference type="EMBL" id="JAGQDE010000033">
    <property type="protein sequence ID" value="MBQ0961617.1"/>
    <property type="molecule type" value="Genomic_DNA"/>
</dbReference>
<comment type="caution">
    <text evidence="5">The sequence shown here is derived from an EMBL/GenBank/DDBJ whole genome shotgun (WGS) entry which is preliminary data.</text>
</comment>
<dbReference type="InterPro" id="IPR036388">
    <property type="entry name" value="WH-like_DNA-bd_sf"/>
</dbReference>
<dbReference type="AlphaFoldDB" id="A0A941BLN7"/>
<dbReference type="PANTHER" id="PTHR33204">
    <property type="entry name" value="TRANSCRIPTIONAL REGULATOR, MARR FAMILY"/>
    <property type="match status" value="1"/>
</dbReference>
<dbReference type="RefSeq" id="WP_210804303.1">
    <property type="nucleotide sequence ID" value="NZ_JAGQDE010000033.1"/>
</dbReference>
<accession>A0A941BLN7</accession>
<dbReference type="InterPro" id="IPR002577">
    <property type="entry name" value="HTH_HxlR"/>
</dbReference>
<dbReference type="InterPro" id="IPR036390">
    <property type="entry name" value="WH_DNA-bd_sf"/>
</dbReference>
<evidence type="ECO:0000313" key="6">
    <source>
        <dbReference type="Proteomes" id="UP000678374"/>
    </source>
</evidence>
<evidence type="ECO:0000256" key="3">
    <source>
        <dbReference type="ARBA" id="ARBA00023163"/>
    </source>
</evidence>
<evidence type="ECO:0000259" key="4">
    <source>
        <dbReference type="PROSITE" id="PS51118"/>
    </source>
</evidence>
<dbReference type="Proteomes" id="UP000678374">
    <property type="component" value="Unassembled WGS sequence"/>
</dbReference>
<dbReference type="GO" id="GO:0003677">
    <property type="term" value="F:DNA binding"/>
    <property type="evidence" value="ECO:0007669"/>
    <property type="project" value="UniProtKB-KW"/>
</dbReference>
<evidence type="ECO:0000256" key="2">
    <source>
        <dbReference type="ARBA" id="ARBA00023125"/>
    </source>
</evidence>
<dbReference type="PROSITE" id="PS51118">
    <property type="entry name" value="HTH_HXLR"/>
    <property type="match status" value="1"/>
</dbReference>